<keyword evidence="2" id="KW-0677">Repeat</keyword>
<gene>
    <name evidence="4" type="ORF">INT08_00120</name>
</gene>
<sequence>MQIIIFEDGGVQRLAPLVHLKPVFMLCTGASSLLERFVRHVGVSGELKSYVRYYLRPWYRRELKLFDPADERDDDILLVNGRLLADREAARVLVASPPEPGTSLLQEGDLVAARLTAMTATDREAVFRDVVDIRELMSRTTHCEVSGLTLLHYPWDLVRYHPQQMARQAPDVFQEGVDGTVGRGACLVDRERICVGKGAVVKSGAVLDPGDGYIVIGPGAVVEHQAVLTGTVVVAEGARVRPAARIGGNVYIGRGSKVGGEVEDSVMEPFCNKQHDGFLGHSYISSWCNLGAGTTTSDLRNDYRPVRVRHEGGVQETGMQFLGLLMGEHSKASIGSMFNTGTIAGTSSNIFGTGFPPKSVPSFSWGGAADGFVPYDIDRAVETARLVMARRNVDMNRDYETMFRYVAARAQGGSVLL</sequence>
<name>A0ABR9XNP1_9CHLB</name>
<dbReference type="InterPro" id="IPR050065">
    <property type="entry name" value="GlmU-like"/>
</dbReference>
<keyword evidence="3" id="KW-0012">Acyltransferase</keyword>
<dbReference type="PANTHER" id="PTHR43584:SF9">
    <property type="entry name" value="TRANSFERASE HEXAPEPTIDE REPEAT CONTAINING PROTEIN"/>
    <property type="match status" value="1"/>
</dbReference>
<dbReference type="RefSeq" id="WP_114607695.1">
    <property type="nucleotide sequence ID" value="NZ_JABVZQ010000002.1"/>
</dbReference>
<dbReference type="GO" id="GO:0016740">
    <property type="term" value="F:transferase activity"/>
    <property type="evidence" value="ECO:0007669"/>
    <property type="project" value="UniProtKB-KW"/>
</dbReference>
<evidence type="ECO:0000313" key="5">
    <source>
        <dbReference type="Proteomes" id="UP000619838"/>
    </source>
</evidence>
<dbReference type="InterPro" id="IPR023917">
    <property type="entry name" value="Bifunctiontional_GlmU_bac-type"/>
</dbReference>
<dbReference type="InterPro" id="IPR011004">
    <property type="entry name" value="Trimer_LpxA-like_sf"/>
</dbReference>
<dbReference type="Pfam" id="PF13562">
    <property type="entry name" value="NTP_transf_4"/>
    <property type="match status" value="1"/>
</dbReference>
<dbReference type="EMBL" id="JADGII010000001">
    <property type="protein sequence ID" value="MBF0635585.1"/>
    <property type="molecule type" value="Genomic_DNA"/>
</dbReference>
<comment type="caution">
    <text evidence="4">The sequence shown here is derived from an EMBL/GenBank/DDBJ whole genome shotgun (WGS) entry which is preliminary data.</text>
</comment>
<evidence type="ECO:0000256" key="2">
    <source>
        <dbReference type="ARBA" id="ARBA00022737"/>
    </source>
</evidence>
<keyword evidence="1 4" id="KW-0808">Transferase</keyword>
<dbReference type="PROSITE" id="PS00101">
    <property type="entry name" value="HEXAPEP_TRANSFERASES"/>
    <property type="match status" value="1"/>
</dbReference>
<dbReference type="NCBIfam" id="TIGR03991">
    <property type="entry name" value="alt_bact_glmU"/>
    <property type="match status" value="1"/>
</dbReference>
<evidence type="ECO:0000313" key="4">
    <source>
        <dbReference type="EMBL" id="MBF0635585.1"/>
    </source>
</evidence>
<evidence type="ECO:0000256" key="3">
    <source>
        <dbReference type="ARBA" id="ARBA00023315"/>
    </source>
</evidence>
<reference evidence="4 5" key="1">
    <citation type="journal article" date="2020" name="Microorganisms">
        <title>Simultaneous Genome Sequencing of Prosthecochloris ethylica and Desulfuromonas acetoxidans within a Syntrophic Mixture Reveals Unique Pili and Protein Interactions.</title>
        <authorList>
            <person name="Kyndt J.A."/>
            <person name="Van Beeumen J.J."/>
            <person name="Meyer T.E."/>
        </authorList>
    </citation>
    <scope>NUCLEOTIDE SEQUENCE [LARGE SCALE GENOMIC DNA]</scope>
    <source>
        <strain evidence="4 5">N3</strain>
    </source>
</reference>
<dbReference type="InterPro" id="IPR018357">
    <property type="entry name" value="Hexapep_transf_CS"/>
</dbReference>
<dbReference type="Gene3D" id="2.160.10.10">
    <property type="entry name" value="Hexapeptide repeat proteins"/>
    <property type="match status" value="1"/>
</dbReference>
<protein>
    <submittedName>
        <fullName evidence="4">Transferase</fullName>
    </submittedName>
</protein>
<dbReference type="SUPFAM" id="SSF51161">
    <property type="entry name" value="Trimeric LpxA-like enzymes"/>
    <property type="match status" value="1"/>
</dbReference>
<proteinExistence type="predicted"/>
<dbReference type="PANTHER" id="PTHR43584">
    <property type="entry name" value="NUCLEOTIDYL TRANSFERASE"/>
    <property type="match status" value="1"/>
</dbReference>
<organism evidence="4 5">
    <name type="scientific">Prosthecochloris ethylica</name>
    <dbReference type="NCBI Taxonomy" id="2743976"/>
    <lineage>
        <taxon>Bacteria</taxon>
        <taxon>Pseudomonadati</taxon>
        <taxon>Chlorobiota</taxon>
        <taxon>Chlorobiia</taxon>
        <taxon>Chlorobiales</taxon>
        <taxon>Chlorobiaceae</taxon>
        <taxon>Prosthecochloris</taxon>
    </lineage>
</organism>
<keyword evidence="5" id="KW-1185">Reference proteome</keyword>
<evidence type="ECO:0000256" key="1">
    <source>
        <dbReference type="ARBA" id="ARBA00022679"/>
    </source>
</evidence>
<dbReference type="Proteomes" id="UP000619838">
    <property type="component" value="Unassembled WGS sequence"/>
</dbReference>
<accession>A0ABR9XNP1</accession>